<proteinExistence type="predicted"/>
<dbReference type="Proteomes" id="UP000198972">
    <property type="component" value="Unassembled WGS sequence"/>
</dbReference>
<organism evidence="1 2">
    <name type="scientific">Fontibacillus panacisegetis</name>
    <dbReference type="NCBI Taxonomy" id="670482"/>
    <lineage>
        <taxon>Bacteria</taxon>
        <taxon>Bacillati</taxon>
        <taxon>Bacillota</taxon>
        <taxon>Bacilli</taxon>
        <taxon>Bacillales</taxon>
        <taxon>Paenibacillaceae</taxon>
        <taxon>Fontibacillus</taxon>
    </lineage>
</organism>
<dbReference type="RefSeq" id="WP_091227702.1">
    <property type="nucleotide sequence ID" value="NZ_FNBG01000005.1"/>
</dbReference>
<keyword evidence="2" id="KW-1185">Reference proteome</keyword>
<sequence>MASAKSKVQKLKAKDYGFKPFQKMPGTQQKKFHKFHESLFESPAWNDLTIHSKMLYIEMSRKFNGTNENEILFLQKEGIQIMGKNTFHKCIKQLEDHGFIDYVQRNKYNCLANVYGLSTRWHTFIPEQTGKSDSS</sequence>
<evidence type="ECO:0000313" key="1">
    <source>
        <dbReference type="EMBL" id="SDF04765.1"/>
    </source>
</evidence>
<name>A0A1G7HWK5_9BACL</name>
<dbReference type="STRING" id="670482.SAMN04488542_10561"/>
<reference evidence="1 2" key="1">
    <citation type="submission" date="2016-10" db="EMBL/GenBank/DDBJ databases">
        <authorList>
            <person name="de Groot N.N."/>
        </authorList>
    </citation>
    <scope>NUCLEOTIDE SEQUENCE [LARGE SCALE GENOMIC DNA]</scope>
    <source>
        <strain evidence="1 2">DSM 28129</strain>
    </source>
</reference>
<gene>
    <name evidence="1" type="ORF">SAMN04488542_10561</name>
</gene>
<protein>
    <submittedName>
        <fullName evidence="1">Uncharacterized protein</fullName>
    </submittedName>
</protein>
<dbReference type="OrthoDB" id="2048359at2"/>
<evidence type="ECO:0000313" key="2">
    <source>
        <dbReference type="Proteomes" id="UP000198972"/>
    </source>
</evidence>
<accession>A0A1G7HWK5</accession>
<dbReference type="AlphaFoldDB" id="A0A1G7HWK5"/>
<dbReference type="EMBL" id="FNBG01000005">
    <property type="protein sequence ID" value="SDF04765.1"/>
    <property type="molecule type" value="Genomic_DNA"/>
</dbReference>